<dbReference type="AlphaFoldDB" id="A0A1F6YW00"/>
<accession>A0A1F6YW00</accession>
<gene>
    <name evidence="1" type="ORF">A2456_01810</name>
</gene>
<organism evidence="1 2">
    <name type="scientific">Candidatus Nomurabacteria bacterium RIFOXYC2_FULL_36_19</name>
    <dbReference type="NCBI Taxonomy" id="1801806"/>
    <lineage>
        <taxon>Bacteria</taxon>
        <taxon>Candidatus Nomuraibacteriota</taxon>
    </lineage>
</organism>
<comment type="caution">
    <text evidence="1">The sequence shown here is derived from an EMBL/GenBank/DDBJ whole genome shotgun (WGS) entry which is preliminary data.</text>
</comment>
<evidence type="ECO:0000313" key="1">
    <source>
        <dbReference type="EMBL" id="OGJ10591.1"/>
    </source>
</evidence>
<dbReference type="EMBL" id="MFWE01000007">
    <property type="protein sequence ID" value="OGJ10591.1"/>
    <property type="molecule type" value="Genomic_DNA"/>
</dbReference>
<reference evidence="1 2" key="1">
    <citation type="journal article" date="2016" name="Nat. Commun.">
        <title>Thousands of microbial genomes shed light on interconnected biogeochemical processes in an aquifer system.</title>
        <authorList>
            <person name="Anantharaman K."/>
            <person name="Brown C.T."/>
            <person name="Hug L.A."/>
            <person name="Sharon I."/>
            <person name="Castelle C.J."/>
            <person name="Probst A.J."/>
            <person name="Thomas B.C."/>
            <person name="Singh A."/>
            <person name="Wilkins M.J."/>
            <person name="Karaoz U."/>
            <person name="Brodie E.L."/>
            <person name="Williams K.H."/>
            <person name="Hubbard S.S."/>
            <person name="Banfield J.F."/>
        </authorList>
    </citation>
    <scope>NUCLEOTIDE SEQUENCE [LARGE SCALE GENOMIC DNA]</scope>
</reference>
<name>A0A1F6YW00_9BACT</name>
<evidence type="ECO:0000313" key="2">
    <source>
        <dbReference type="Proteomes" id="UP000178975"/>
    </source>
</evidence>
<protein>
    <submittedName>
        <fullName evidence="1">Uncharacterized protein</fullName>
    </submittedName>
</protein>
<dbReference type="Proteomes" id="UP000178975">
    <property type="component" value="Unassembled WGS sequence"/>
</dbReference>
<proteinExistence type="predicted"/>
<sequence length="95" mass="11110">MGRKWDYDKLKSMTPKILKIKRTYDKNSYTLHDGVVLVIETDKSIIEHQISGTEWSTRFAENSFNILHAQLTKEQIEEVNKLLSRENNKNGSLEN</sequence>